<dbReference type="SMART" id="SM00530">
    <property type="entry name" value="HTH_XRE"/>
    <property type="match status" value="1"/>
</dbReference>
<dbReference type="CDD" id="cd00093">
    <property type="entry name" value="HTH_XRE"/>
    <property type="match status" value="1"/>
</dbReference>
<dbReference type="AlphaFoldDB" id="A0A936ZCC3"/>
<dbReference type="GO" id="GO:0003677">
    <property type="term" value="F:DNA binding"/>
    <property type="evidence" value="ECO:0007669"/>
    <property type="project" value="InterPro"/>
</dbReference>
<dbReference type="EMBL" id="JAEQNA010000001">
    <property type="protein sequence ID" value="MBL0418989.1"/>
    <property type="molecule type" value="Genomic_DNA"/>
</dbReference>
<name>A0A936ZCC3_9BURK</name>
<comment type="caution">
    <text evidence="2">The sequence shown here is derived from an EMBL/GenBank/DDBJ whole genome shotgun (WGS) entry which is preliminary data.</text>
</comment>
<dbReference type="SUPFAM" id="SSF47413">
    <property type="entry name" value="lambda repressor-like DNA-binding domains"/>
    <property type="match status" value="1"/>
</dbReference>
<sequence length="92" mass="9909">MKKIITSSQDLGLVIRAVRKSAKVRQDDLAAVTGVSRQFAVDVERGKPTAQLGRVLLLLKELGITLTADIPDEAATVLDALHMKKRDEAGGE</sequence>
<dbReference type="Proteomes" id="UP000613011">
    <property type="component" value="Unassembled WGS sequence"/>
</dbReference>
<dbReference type="InterPro" id="IPR010982">
    <property type="entry name" value="Lambda_DNA-bd_dom_sf"/>
</dbReference>
<dbReference type="RefSeq" id="WP_201682052.1">
    <property type="nucleotide sequence ID" value="NZ_JAEQNA010000001.1"/>
</dbReference>
<evidence type="ECO:0000259" key="1">
    <source>
        <dbReference type="PROSITE" id="PS50943"/>
    </source>
</evidence>
<dbReference type="InterPro" id="IPR001387">
    <property type="entry name" value="Cro/C1-type_HTH"/>
</dbReference>
<dbReference type="Gene3D" id="1.10.260.40">
    <property type="entry name" value="lambda repressor-like DNA-binding domains"/>
    <property type="match status" value="1"/>
</dbReference>
<dbReference type="Pfam" id="PF01381">
    <property type="entry name" value="HTH_3"/>
    <property type="match status" value="1"/>
</dbReference>
<reference evidence="2" key="1">
    <citation type="submission" date="2021-01" db="EMBL/GenBank/DDBJ databases">
        <title>Ramlibacter sp. strain AW1 16S ribosomal RNA gene Genome sequencing and assembly.</title>
        <authorList>
            <person name="Kang M."/>
        </authorList>
    </citation>
    <scope>NUCLEOTIDE SEQUENCE</scope>
    <source>
        <strain evidence="2">AW1</strain>
    </source>
</reference>
<gene>
    <name evidence="2" type="ORF">JI739_01395</name>
</gene>
<evidence type="ECO:0000313" key="3">
    <source>
        <dbReference type="Proteomes" id="UP000613011"/>
    </source>
</evidence>
<protein>
    <submittedName>
        <fullName evidence="2">Helix-turn-helix domain-containing protein</fullName>
    </submittedName>
</protein>
<dbReference type="PROSITE" id="PS50943">
    <property type="entry name" value="HTH_CROC1"/>
    <property type="match status" value="1"/>
</dbReference>
<proteinExistence type="predicted"/>
<evidence type="ECO:0000313" key="2">
    <source>
        <dbReference type="EMBL" id="MBL0418989.1"/>
    </source>
</evidence>
<organism evidence="2 3">
    <name type="scientific">Ramlibacter aurantiacus</name>
    <dbReference type="NCBI Taxonomy" id="2801330"/>
    <lineage>
        <taxon>Bacteria</taxon>
        <taxon>Pseudomonadati</taxon>
        <taxon>Pseudomonadota</taxon>
        <taxon>Betaproteobacteria</taxon>
        <taxon>Burkholderiales</taxon>
        <taxon>Comamonadaceae</taxon>
        <taxon>Ramlibacter</taxon>
    </lineage>
</organism>
<accession>A0A936ZCC3</accession>
<keyword evidence="3" id="KW-1185">Reference proteome</keyword>
<feature type="domain" description="HTH cro/C1-type" evidence="1">
    <location>
        <begin position="15"/>
        <end position="70"/>
    </location>
</feature>